<evidence type="ECO:0000313" key="2">
    <source>
        <dbReference type="EMBL" id="ELZ08518.1"/>
    </source>
</evidence>
<feature type="compositionally biased region" description="Acidic residues" evidence="1">
    <location>
        <begin position="126"/>
        <end position="141"/>
    </location>
</feature>
<comment type="caution">
    <text evidence="2">The sequence shown here is derived from an EMBL/GenBank/DDBJ whole genome shotgun (WGS) entry which is preliminary data.</text>
</comment>
<sequence length="160" mass="16908">MTGGSDETDRTPSLEAVLTTIEDADCRALLACLHRPKSAAELCEESGLPRSTLYRKLEQLSEAALVTECTEIRCDGPNATLYERDVTAISIEIDDDDEFALAIERPPADPTDRMAAFWAGMKSSSDGDDDAVGDEASDDGADGGPTDDAASTDTSGVDSQ</sequence>
<organism evidence="2 3">
    <name type="scientific">Halovivax asiaticus JCM 14624</name>
    <dbReference type="NCBI Taxonomy" id="1227490"/>
    <lineage>
        <taxon>Archaea</taxon>
        <taxon>Methanobacteriati</taxon>
        <taxon>Methanobacteriota</taxon>
        <taxon>Stenosarchaea group</taxon>
        <taxon>Halobacteria</taxon>
        <taxon>Halobacteriales</taxon>
        <taxon>Natrialbaceae</taxon>
        <taxon>Halovivax</taxon>
    </lineage>
</organism>
<dbReference type="Pfam" id="PF12840">
    <property type="entry name" value="HTH_20"/>
    <property type="match status" value="1"/>
</dbReference>
<feature type="region of interest" description="Disordered" evidence="1">
    <location>
        <begin position="118"/>
        <end position="160"/>
    </location>
</feature>
<dbReference type="EMBL" id="AOIQ01000021">
    <property type="protein sequence ID" value="ELZ08518.1"/>
    <property type="molecule type" value="Genomic_DNA"/>
</dbReference>
<dbReference type="Gene3D" id="1.10.10.10">
    <property type="entry name" value="Winged helix-like DNA-binding domain superfamily/Winged helix DNA-binding domain"/>
    <property type="match status" value="1"/>
</dbReference>
<dbReference type="InterPro" id="IPR011991">
    <property type="entry name" value="ArsR-like_HTH"/>
</dbReference>
<dbReference type="InterPro" id="IPR036388">
    <property type="entry name" value="WH-like_DNA-bd_sf"/>
</dbReference>
<reference evidence="2 3" key="1">
    <citation type="journal article" date="2014" name="PLoS Genet.">
        <title>Phylogenetically driven sequencing of extremely halophilic archaea reveals strategies for static and dynamic osmo-response.</title>
        <authorList>
            <person name="Becker E.A."/>
            <person name="Seitzer P.M."/>
            <person name="Tritt A."/>
            <person name="Larsen D."/>
            <person name="Krusor M."/>
            <person name="Yao A.I."/>
            <person name="Wu D."/>
            <person name="Madern D."/>
            <person name="Eisen J.A."/>
            <person name="Darling A.E."/>
            <person name="Facciotti M.T."/>
        </authorList>
    </citation>
    <scope>NUCLEOTIDE SEQUENCE [LARGE SCALE GENOMIC DNA]</scope>
    <source>
        <strain evidence="2 3">JCM 14624</strain>
    </source>
</reference>
<dbReference type="SUPFAM" id="SSF46785">
    <property type="entry name" value="Winged helix' DNA-binding domain"/>
    <property type="match status" value="1"/>
</dbReference>
<name>M0BE08_9EURY</name>
<protein>
    <submittedName>
        <fullName evidence="2">Bacterial regulatory protein, arsr family</fullName>
    </submittedName>
</protein>
<proteinExistence type="predicted"/>
<accession>M0BE08</accession>
<dbReference type="Proteomes" id="UP000011560">
    <property type="component" value="Unassembled WGS sequence"/>
</dbReference>
<gene>
    <name evidence="2" type="ORF">C479_14303</name>
</gene>
<dbReference type="AlphaFoldDB" id="M0BE08"/>
<evidence type="ECO:0000256" key="1">
    <source>
        <dbReference type="SAM" id="MobiDB-lite"/>
    </source>
</evidence>
<evidence type="ECO:0000313" key="3">
    <source>
        <dbReference type="Proteomes" id="UP000011560"/>
    </source>
</evidence>
<dbReference type="InterPro" id="IPR036390">
    <property type="entry name" value="WH_DNA-bd_sf"/>
</dbReference>
<keyword evidence="3" id="KW-1185">Reference proteome</keyword>
<feature type="compositionally biased region" description="Low complexity" evidence="1">
    <location>
        <begin position="144"/>
        <end position="160"/>
    </location>
</feature>
<dbReference type="CDD" id="cd00090">
    <property type="entry name" value="HTH_ARSR"/>
    <property type="match status" value="1"/>
</dbReference>